<dbReference type="EMBL" id="JAPWTJ010000651">
    <property type="protein sequence ID" value="KAJ8976599.1"/>
    <property type="molecule type" value="Genomic_DNA"/>
</dbReference>
<comment type="caution">
    <text evidence="1">The sequence shown here is derived from an EMBL/GenBank/DDBJ whole genome shotgun (WGS) entry which is preliminary data.</text>
</comment>
<protein>
    <submittedName>
        <fullName evidence="1">Uncharacterized protein</fullName>
    </submittedName>
</protein>
<accession>A0ABQ9JG88</accession>
<reference evidence="1" key="1">
    <citation type="journal article" date="2023" name="Insect Mol. Biol.">
        <title>Genome sequencing provides insights into the evolution of gene families encoding plant cell wall-degrading enzymes in longhorned beetles.</title>
        <authorList>
            <person name="Shin N.R."/>
            <person name="Okamura Y."/>
            <person name="Kirsch R."/>
            <person name="Pauchet Y."/>
        </authorList>
    </citation>
    <scope>NUCLEOTIDE SEQUENCE</scope>
    <source>
        <strain evidence="1">MMC_N1</strain>
    </source>
</reference>
<name>A0ABQ9JG88_9CUCU</name>
<organism evidence="1 2">
    <name type="scientific">Molorchus minor</name>
    <dbReference type="NCBI Taxonomy" id="1323400"/>
    <lineage>
        <taxon>Eukaryota</taxon>
        <taxon>Metazoa</taxon>
        <taxon>Ecdysozoa</taxon>
        <taxon>Arthropoda</taxon>
        <taxon>Hexapoda</taxon>
        <taxon>Insecta</taxon>
        <taxon>Pterygota</taxon>
        <taxon>Neoptera</taxon>
        <taxon>Endopterygota</taxon>
        <taxon>Coleoptera</taxon>
        <taxon>Polyphaga</taxon>
        <taxon>Cucujiformia</taxon>
        <taxon>Chrysomeloidea</taxon>
        <taxon>Cerambycidae</taxon>
        <taxon>Lamiinae</taxon>
        <taxon>Monochamini</taxon>
        <taxon>Molorchus</taxon>
    </lineage>
</organism>
<sequence length="74" mass="8582">MTVNKTLMIEAETKTLEEYKNIYASSVARQDDRGTASWPMYHDILPQVYLSQSLGHLYSSYARDVLHLTIQQFL</sequence>
<evidence type="ECO:0000313" key="2">
    <source>
        <dbReference type="Proteomes" id="UP001162164"/>
    </source>
</evidence>
<dbReference type="Proteomes" id="UP001162164">
    <property type="component" value="Unassembled WGS sequence"/>
</dbReference>
<proteinExistence type="predicted"/>
<keyword evidence="2" id="KW-1185">Reference proteome</keyword>
<evidence type="ECO:0000313" key="1">
    <source>
        <dbReference type="EMBL" id="KAJ8976599.1"/>
    </source>
</evidence>
<gene>
    <name evidence="1" type="ORF">NQ317_005789</name>
</gene>